<comment type="caution">
    <text evidence="2">The sequence shown here is derived from an EMBL/GenBank/DDBJ whole genome shotgun (WGS) entry which is preliminary data.</text>
</comment>
<gene>
    <name evidence="2" type="ORF">REH87_000703</name>
</gene>
<protein>
    <submittedName>
        <fullName evidence="2">VOC family protein</fullName>
    </submittedName>
</protein>
<reference evidence="2" key="1">
    <citation type="submission" date="2023-08" db="EMBL/GenBank/DDBJ databases">
        <authorList>
            <consortium name="Clinical and Environmental Microbiology Branch: Whole genome sequencing antimicrobial resistance pathogens in the healthcare setting"/>
        </authorList>
    </citation>
    <scope>NUCLEOTIDE SEQUENCE</scope>
    <source>
        <strain evidence="2">2023CJ-00293</strain>
    </source>
</reference>
<feature type="domain" description="VOC" evidence="1">
    <location>
        <begin position="3"/>
        <end position="112"/>
    </location>
</feature>
<organism evidence="2 3">
    <name type="scientific">Stenotrophomonas maltophilia</name>
    <name type="common">Pseudomonas maltophilia</name>
    <name type="synonym">Xanthomonas maltophilia</name>
    <dbReference type="NCBI Taxonomy" id="40324"/>
    <lineage>
        <taxon>Bacteria</taxon>
        <taxon>Pseudomonadati</taxon>
        <taxon>Pseudomonadota</taxon>
        <taxon>Gammaproteobacteria</taxon>
        <taxon>Lysobacterales</taxon>
        <taxon>Lysobacteraceae</taxon>
        <taxon>Stenotrophomonas</taxon>
        <taxon>Stenotrophomonas maltophilia group</taxon>
    </lineage>
</organism>
<evidence type="ECO:0000259" key="1">
    <source>
        <dbReference type="PROSITE" id="PS51819"/>
    </source>
</evidence>
<dbReference type="SUPFAM" id="SSF54593">
    <property type="entry name" value="Glyoxalase/Bleomycin resistance protein/Dihydroxybiphenyl dioxygenase"/>
    <property type="match status" value="1"/>
</dbReference>
<name>A0AAI9CIJ7_STEMA</name>
<dbReference type="PROSITE" id="PS51819">
    <property type="entry name" value="VOC"/>
    <property type="match status" value="1"/>
</dbReference>
<sequence>MSIFNLIVLKAENPRQLADFYSGLGMRFVEEQHGNGPIHHASRAGHATFEIYPFTENDERTTGTRIGFEVQSIDDAIAACAAQVVSPPKSTRWGRRAVIKDPEGHKIELLEAPRF</sequence>
<dbReference type="CDD" id="cd06587">
    <property type="entry name" value="VOC"/>
    <property type="match status" value="1"/>
</dbReference>
<dbReference type="InterPro" id="IPR029068">
    <property type="entry name" value="Glyas_Bleomycin-R_OHBP_Dase"/>
</dbReference>
<dbReference type="Pfam" id="PF00903">
    <property type="entry name" value="Glyoxalase"/>
    <property type="match status" value="1"/>
</dbReference>
<dbReference type="Proteomes" id="UP001225498">
    <property type="component" value="Unassembled WGS sequence"/>
</dbReference>
<dbReference type="RefSeq" id="WP_049450187.1">
    <property type="nucleotide sequence ID" value="NZ_CP022053.2"/>
</dbReference>
<evidence type="ECO:0000313" key="2">
    <source>
        <dbReference type="EMBL" id="EKZ1925732.1"/>
    </source>
</evidence>
<dbReference type="InterPro" id="IPR004360">
    <property type="entry name" value="Glyas_Fos-R_dOase_dom"/>
</dbReference>
<dbReference type="Gene3D" id="3.10.180.10">
    <property type="entry name" value="2,3-Dihydroxybiphenyl 1,2-Dioxygenase, domain 1"/>
    <property type="match status" value="1"/>
</dbReference>
<dbReference type="AlphaFoldDB" id="A0AAI9CIJ7"/>
<dbReference type="InterPro" id="IPR037523">
    <property type="entry name" value="VOC_core"/>
</dbReference>
<dbReference type="EMBL" id="ABLTIR010000009">
    <property type="protein sequence ID" value="EKZ1925732.1"/>
    <property type="molecule type" value="Genomic_DNA"/>
</dbReference>
<accession>A0AAI9CIJ7</accession>
<proteinExistence type="predicted"/>
<evidence type="ECO:0000313" key="3">
    <source>
        <dbReference type="Proteomes" id="UP001225498"/>
    </source>
</evidence>